<keyword evidence="2" id="KW-0229">DNA integration</keyword>
<dbReference type="InterPro" id="IPR002104">
    <property type="entry name" value="Integrase_catalytic"/>
</dbReference>
<evidence type="ECO:0000256" key="2">
    <source>
        <dbReference type="ARBA" id="ARBA00022908"/>
    </source>
</evidence>
<dbReference type="Gene3D" id="1.10.443.10">
    <property type="entry name" value="Intergrase catalytic core"/>
    <property type="match status" value="1"/>
</dbReference>
<dbReference type="GO" id="GO:0007059">
    <property type="term" value="P:chromosome segregation"/>
    <property type="evidence" value="ECO:0007669"/>
    <property type="project" value="UniProtKB-KW"/>
</dbReference>
<dbReference type="SUPFAM" id="SSF56349">
    <property type="entry name" value="DNA breaking-rejoining enzymes"/>
    <property type="match status" value="1"/>
</dbReference>
<feature type="domain" description="Tyr recombinase" evidence="6">
    <location>
        <begin position="126"/>
        <end position="311"/>
    </location>
</feature>
<comment type="caution">
    <text evidence="8">The sequence shown here is derived from an EMBL/GenBank/DDBJ whole genome shotgun (WGS) entry which is preliminary data.</text>
</comment>
<protein>
    <submittedName>
        <fullName evidence="8">Mobile element protein</fullName>
    </submittedName>
</protein>
<reference evidence="9" key="1">
    <citation type="submission" date="2017-01" db="EMBL/GenBank/DDBJ databases">
        <title>Genome Analysis of Deinococcus marmoris KOPRI26562.</title>
        <authorList>
            <person name="Kim J.H."/>
            <person name="Oh H.-M."/>
        </authorList>
    </citation>
    <scope>NUCLEOTIDE SEQUENCE [LARGE SCALE GENOMIC DNA]</scope>
    <source>
        <strain evidence="9">PAMC 26633</strain>
    </source>
</reference>
<keyword evidence="1" id="KW-0159">Chromosome partition</keyword>
<evidence type="ECO:0000256" key="1">
    <source>
        <dbReference type="ARBA" id="ARBA00022829"/>
    </source>
</evidence>
<dbReference type="Pfam" id="PF00589">
    <property type="entry name" value="Phage_integrase"/>
    <property type="match status" value="1"/>
</dbReference>
<evidence type="ECO:0000259" key="7">
    <source>
        <dbReference type="PROSITE" id="PS51900"/>
    </source>
</evidence>
<name>A0A226WV20_CABSO</name>
<keyword evidence="3 5" id="KW-0238">DNA-binding</keyword>
<evidence type="ECO:0000256" key="5">
    <source>
        <dbReference type="PROSITE-ProRule" id="PRU01248"/>
    </source>
</evidence>
<dbReference type="InterPro" id="IPR044068">
    <property type="entry name" value="CB"/>
</dbReference>
<dbReference type="AlphaFoldDB" id="A0A226WV20"/>
<dbReference type="InterPro" id="IPR013762">
    <property type="entry name" value="Integrase-like_cat_sf"/>
</dbReference>
<dbReference type="PROSITE" id="PS51898">
    <property type="entry name" value="TYR_RECOMBINASE"/>
    <property type="match status" value="1"/>
</dbReference>
<dbReference type="RefSeq" id="WP_089163546.1">
    <property type="nucleotide sequence ID" value="NZ_MTHB01000192.1"/>
</dbReference>
<accession>A0A226WV20</accession>
<sequence length="336" mass="37837">MNTTQSGVSTFSSLLESFFLNRLLRQRQVSSHTVASYRDTFRLLLQFAQQRLRKSPSALAVPDLNAAFIGMFLDHLEQDRDNSARSRNVRLAAIHSFFRYVALHAPEYSAVAQCVLAMPSKRYVRRPIAYMTPDEADALLAAPDLTTWLGRRDRALLLLALRTGLRASELLGLRGQDFVLGTGAHVRCMGKGRKERCTPLRKNTVAVLRSWLRECHYPPSNPIFQSLRGTALSHDSLQYLLDKHLAVARLHCPSLISKKVTPHSLRHSLAMNLLHHGADRVVIALWLGHESVETTAIYFQADMQLKEQALAKAATTDVQAPRFRPNDHLLAFLKTL</sequence>
<dbReference type="EMBL" id="MTHB01000192">
    <property type="protein sequence ID" value="OXC75024.1"/>
    <property type="molecule type" value="Genomic_DNA"/>
</dbReference>
<evidence type="ECO:0000256" key="4">
    <source>
        <dbReference type="ARBA" id="ARBA00023172"/>
    </source>
</evidence>
<dbReference type="Proteomes" id="UP000214720">
    <property type="component" value="Unassembled WGS sequence"/>
</dbReference>
<keyword evidence="4" id="KW-0233">DNA recombination</keyword>
<dbReference type="PANTHER" id="PTHR30349:SF81">
    <property type="entry name" value="TYROSINE RECOMBINASE XERC"/>
    <property type="match status" value="1"/>
</dbReference>
<evidence type="ECO:0000313" key="8">
    <source>
        <dbReference type="EMBL" id="OXC75024.1"/>
    </source>
</evidence>
<dbReference type="InterPro" id="IPR050090">
    <property type="entry name" value="Tyrosine_recombinase_XerCD"/>
</dbReference>
<dbReference type="PANTHER" id="PTHR30349">
    <property type="entry name" value="PHAGE INTEGRASE-RELATED"/>
    <property type="match status" value="1"/>
</dbReference>
<evidence type="ECO:0000259" key="6">
    <source>
        <dbReference type="PROSITE" id="PS51898"/>
    </source>
</evidence>
<dbReference type="PROSITE" id="PS51900">
    <property type="entry name" value="CB"/>
    <property type="match status" value="1"/>
</dbReference>
<feature type="domain" description="Core-binding (CB)" evidence="7">
    <location>
        <begin position="9"/>
        <end position="102"/>
    </location>
</feature>
<dbReference type="GO" id="GO:0015074">
    <property type="term" value="P:DNA integration"/>
    <property type="evidence" value="ECO:0007669"/>
    <property type="project" value="UniProtKB-KW"/>
</dbReference>
<dbReference type="GO" id="GO:0003677">
    <property type="term" value="F:DNA binding"/>
    <property type="evidence" value="ECO:0007669"/>
    <property type="project" value="UniProtKB-UniRule"/>
</dbReference>
<dbReference type="InterPro" id="IPR011010">
    <property type="entry name" value="DNA_brk_join_enz"/>
</dbReference>
<dbReference type="Gene3D" id="1.10.150.130">
    <property type="match status" value="1"/>
</dbReference>
<dbReference type="InterPro" id="IPR010998">
    <property type="entry name" value="Integrase_recombinase_N"/>
</dbReference>
<evidence type="ECO:0000313" key="9">
    <source>
        <dbReference type="Proteomes" id="UP000214720"/>
    </source>
</evidence>
<dbReference type="Pfam" id="PF02899">
    <property type="entry name" value="Phage_int_SAM_1"/>
    <property type="match status" value="1"/>
</dbReference>
<gene>
    <name evidence="8" type="ORF">BSU04_28990</name>
</gene>
<proteinExistence type="predicted"/>
<dbReference type="GO" id="GO:0006310">
    <property type="term" value="P:DNA recombination"/>
    <property type="evidence" value="ECO:0007669"/>
    <property type="project" value="UniProtKB-KW"/>
</dbReference>
<dbReference type="OrthoDB" id="5415821at2"/>
<organism evidence="8 9">
    <name type="scientific">Caballeronia sordidicola</name>
    <name type="common">Burkholderia sordidicola</name>
    <dbReference type="NCBI Taxonomy" id="196367"/>
    <lineage>
        <taxon>Bacteria</taxon>
        <taxon>Pseudomonadati</taxon>
        <taxon>Pseudomonadota</taxon>
        <taxon>Betaproteobacteria</taxon>
        <taxon>Burkholderiales</taxon>
        <taxon>Burkholderiaceae</taxon>
        <taxon>Caballeronia</taxon>
    </lineage>
</organism>
<evidence type="ECO:0000256" key="3">
    <source>
        <dbReference type="ARBA" id="ARBA00023125"/>
    </source>
</evidence>
<dbReference type="InterPro" id="IPR004107">
    <property type="entry name" value="Integrase_SAM-like_N"/>
</dbReference>